<gene>
    <name evidence="2" type="ORF">BECKTC1821D_GA0114238_102714</name>
</gene>
<sequence>MVKITIFITALILMVVGAVLSYLDKTGSAVATYAASICCLIFVHLPQFKKFKGFGIEAELKQKIEEANETLERLREITVPIAHMLFTMVAKMGRWSSSIPRRQQYEITKKIENELKSNGVKPVHLEKAKGDWHHYNIIDLARPIMEGTLKDVDEGVARKRKKVDSFKGTITAEIRREYDMAINEWRKASSNRKKLQDLYKLTDQQALPDEIEDYIKSSTLIDENKKHELLDRYKEEFADLRYYIKHHEFRRLEKWFADCPVTGDN</sequence>
<keyword evidence="1" id="KW-1133">Transmembrane helix</keyword>
<dbReference type="AlphaFoldDB" id="A0A450YWV6"/>
<proteinExistence type="predicted"/>
<accession>A0A450YWV6</accession>
<keyword evidence="1" id="KW-0812">Transmembrane</keyword>
<evidence type="ECO:0000313" key="2">
    <source>
        <dbReference type="EMBL" id="VFK45985.1"/>
    </source>
</evidence>
<keyword evidence="1" id="KW-0472">Membrane</keyword>
<reference evidence="2" key="1">
    <citation type="submission" date="2019-02" db="EMBL/GenBank/DDBJ databases">
        <authorList>
            <person name="Gruber-Vodicka R. H."/>
            <person name="Seah K. B. B."/>
        </authorList>
    </citation>
    <scope>NUCLEOTIDE SEQUENCE</scope>
    <source>
        <strain evidence="2">BECK_BZ123</strain>
    </source>
</reference>
<protein>
    <submittedName>
        <fullName evidence="2">Uncharacterized protein</fullName>
    </submittedName>
</protein>
<dbReference type="EMBL" id="CAADFS010000027">
    <property type="protein sequence ID" value="VFK45985.1"/>
    <property type="molecule type" value="Genomic_DNA"/>
</dbReference>
<feature type="transmembrane region" description="Helical" evidence="1">
    <location>
        <begin position="27"/>
        <end position="45"/>
    </location>
</feature>
<organism evidence="2">
    <name type="scientific">Candidatus Kentrum sp. TC</name>
    <dbReference type="NCBI Taxonomy" id="2126339"/>
    <lineage>
        <taxon>Bacteria</taxon>
        <taxon>Pseudomonadati</taxon>
        <taxon>Pseudomonadota</taxon>
        <taxon>Gammaproteobacteria</taxon>
        <taxon>Candidatus Kentrum</taxon>
    </lineage>
</organism>
<name>A0A450YWV6_9GAMM</name>
<evidence type="ECO:0000256" key="1">
    <source>
        <dbReference type="SAM" id="Phobius"/>
    </source>
</evidence>